<evidence type="ECO:0000313" key="5">
    <source>
        <dbReference type="Proteomes" id="UP000251047"/>
    </source>
</evidence>
<evidence type="ECO:0000256" key="1">
    <source>
        <dbReference type="SAM" id="Phobius"/>
    </source>
</evidence>
<dbReference type="InterPro" id="IPR025510">
    <property type="entry name" value="DUF4397"/>
</dbReference>
<name>A0A364VDE6_9CORY</name>
<protein>
    <recommendedName>
        <fullName evidence="3">DUF4397 domain-containing protein</fullName>
    </recommendedName>
</protein>
<proteinExistence type="predicted"/>
<dbReference type="Pfam" id="PF14344">
    <property type="entry name" value="DUF4397"/>
    <property type="match status" value="1"/>
</dbReference>
<organism evidence="4 5">
    <name type="scientific">Corynebacterium heidelbergense</name>
    <dbReference type="NCBI Taxonomy" id="2055947"/>
    <lineage>
        <taxon>Bacteria</taxon>
        <taxon>Bacillati</taxon>
        <taxon>Actinomycetota</taxon>
        <taxon>Actinomycetes</taxon>
        <taxon>Mycobacteriales</taxon>
        <taxon>Corynebacteriaceae</taxon>
        <taxon>Corynebacterium</taxon>
    </lineage>
</organism>
<dbReference type="OrthoDB" id="5800709at2"/>
<comment type="caution">
    <text evidence="4">The sequence shown here is derived from an EMBL/GenBank/DDBJ whole genome shotgun (WGS) entry which is preliminary data.</text>
</comment>
<evidence type="ECO:0000259" key="3">
    <source>
        <dbReference type="Pfam" id="PF14344"/>
    </source>
</evidence>
<feature type="domain" description="DUF4397" evidence="3">
    <location>
        <begin position="30"/>
        <end position="147"/>
    </location>
</feature>
<feature type="transmembrane region" description="Helical" evidence="1">
    <location>
        <begin position="242"/>
        <end position="262"/>
    </location>
</feature>
<keyword evidence="1" id="KW-1133">Transmembrane helix</keyword>
<reference evidence="4 5" key="1">
    <citation type="journal article" date="2018" name="Syst. Appl. Microbiol.">
        <title>Corynebacterium heidelbergense sp. nov., isolated from the preen glands of Egyptian geese (Alopochen aegyptiacus).</title>
        <authorList>
            <person name="Braun M.S."/>
            <person name="Wang E."/>
            <person name="Zimmermann S."/>
            <person name="Wink M."/>
        </authorList>
    </citation>
    <scope>NUCLEOTIDE SEQUENCE [LARGE SCALE GENOMIC DNA]</scope>
    <source>
        <strain evidence="4 5">DSM 104638</strain>
    </source>
</reference>
<gene>
    <name evidence="4" type="ORF">CWC39_01950</name>
</gene>
<dbReference type="AlphaFoldDB" id="A0A364VDE6"/>
<keyword evidence="1" id="KW-0812">Transmembrane</keyword>
<feature type="chain" id="PRO_5016726788" description="DUF4397 domain-containing protein" evidence="2">
    <location>
        <begin position="26"/>
        <end position="267"/>
    </location>
</feature>
<keyword evidence="2" id="KW-0732">Signal</keyword>
<evidence type="ECO:0000313" key="4">
    <source>
        <dbReference type="EMBL" id="RAV34667.1"/>
    </source>
</evidence>
<dbReference type="EMBL" id="PHQP01000008">
    <property type="protein sequence ID" value="RAV34667.1"/>
    <property type="molecule type" value="Genomic_DNA"/>
</dbReference>
<sequence length="267" mass="26605">MLKKTATITALAAGSMIFGAAPALAQGGNAQVSVLHAVPDATVDVYVNGDLTLEDFKPGTLTDPLTLPAGDYDLKVTAPDAGKDGEAIVEANDVQVPANANITVAAHLDEAGKPELTPFVNDTTPTAPGQARLTARHIAAAPAVDIRADAKPVFKNVTNPNEGKADVPAGTASADVVLAGTDQVVLGPANLDLVEGQNTIVYAWGSAKDNNLQLATQTVGGLHSAPMGVPAGNGGAADNTSVTVAAGLVALSAAAAAGAVIIRRKSA</sequence>
<evidence type="ECO:0000256" key="2">
    <source>
        <dbReference type="SAM" id="SignalP"/>
    </source>
</evidence>
<keyword evidence="1" id="KW-0472">Membrane</keyword>
<feature type="signal peptide" evidence="2">
    <location>
        <begin position="1"/>
        <end position="25"/>
    </location>
</feature>
<accession>A0A364VDE6</accession>
<dbReference type="RefSeq" id="WP_112768842.1">
    <property type="nucleotide sequence ID" value="NZ_CP063191.1"/>
</dbReference>
<dbReference type="Proteomes" id="UP000251047">
    <property type="component" value="Unassembled WGS sequence"/>
</dbReference>